<accession>A0A2D0NIB0</accession>
<feature type="domain" description="Transposase IS200-like" evidence="1">
    <location>
        <begin position="5"/>
        <end position="119"/>
    </location>
</feature>
<dbReference type="NCBIfam" id="NF033573">
    <property type="entry name" value="transpos_IS200"/>
    <property type="match status" value="1"/>
</dbReference>
<dbReference type="GO" id="GO:0004803">
    <property type="term" value="F:transposase activity"/>
    <property type="evidence" value="ECO:0007669"/>
    <property type="project" value="InterPro"/>
</dbReference>
<evidence type="ECO:0000313" key="3">
    <source>
        <dbReference type="Proteomes" id="UP000223913"/>
    </source>
</evidence>
<organism evidence="2 3">
    <name type="scientific">Flavilitoribacter nigricans (strain ATCC 23147 / DSM 23189 / NBRC 102662 / NCIMB 1420 / SS-2)</name>
    <name type="common">Lewinella nigricans</name>
    <dbReference type="NCBI Taxonomy" id="1122177"/>
    <lineage>
        <taxon>Bacteria</taxon>
        <taxon>Pseudomonadati</taxon>
        <taxon>Bacteroidota</taxon>
        <taxon>Saprospiria</taxon>
        <taxon>Saprospirales</taxon>
        <taxon>Lewinellaceae</taxon>
        <taxon>Flavilitoribacter</taxon>
    </lineage>
</organism>
<dbReference type="OrthoDB" id="9797997at2"/>
<proteinExistence type="predicted"/>
<dbReference type="InterPro" id="IPR036515">
    <property type="entry name" value="Transposase_17_sf"/>
</dbReference>
<dbReference type="EMBL" id="PDUD01000002">
    <property type="protein sequence ID" value="PHN08234.1"/>
    <property type="molecule type" value="Genomic_DNA"/>
</dbReference>
<dbReference type="RefSeq" id="WP_099148436.1">
    <property type="nucleotide sequence ID" value="NZ_PDUD01000002.1"/>
</dbReference>
<dbReference type="InterPro" id="IPR002686">
    <property type="entry name" value="Transposase_17"/>
</dbReference>
<dbReference type="PANTHER" id="PTHR33360:SF2">
    <property type="entry name" value="TRANSPOSASE FOR INSERTION SEQUENCE ELEMENT IS200"/>
    <property type="match status" value="1"/>
</dbReference>
<reference evidence="2 3" key="1">
    <citation type="submission" date="2017-10" db="EMBL/GenBank/DDBJ databases">
        <title>The draft genome sequence of Lewinella nigricans NBRC 102662.</title>
        <authorList>
            <person name="Wang K."/>
        </authorList>
    </citation>
    <scope>NUCLEOTIDE SEQUENCE [LARGE SCALE GENOMIC DNA]</scope>
    <source>
        <strain evidence="2 3">NBRC 102662</strain>
    </source>
</reference>
<dbReference type="Pfam" id="PF01797">
    <property type="entry name" value="Y1_Tnp"/>
    <property type="match status" value="1"/>
</dbReference>
<evidence type="ECO:0000313" key="2">
    <source>
        <dbReference type="EMBL" id="PHN08234.1"/>
    </source>
</evidence>
<comment type="caution">
    <text evidence="2">The sequence shown here is derived from an EMBL/GenBank/DDBJ whole genome shotgun (WGS) entry which is preliminary data.</text>
</comment>
<dbReference type="SUPFAM" id="SSF143422">
    <property type="entry name" value="Transposase IS200-like"/>
    <property type="match status" value="1"/>
</dbReference>
<dbReference type="Proteomes" id="UP000223913">
    <property type="component" value="Unassembled WGS sequence"/>
</dbReference>
<dbReference type="PANTHER" id="PTHR33360">
    <property type="entry name" value="TRANSPOSASE FOR INSERTION SEQUENCE ELEMENT IS200"/>
    <property type="match status" value="1"/>
</dbReference>
<gene>
    <name evidence="2" type="ORF">CRP01_02615</name>
</gene>
<protein>
    <submittedName>
        <fullName evidence="2">Transposase</fullName>
    </submittedName>
</protein>
<dbReference type="AlphaFoldDB" id="A0A2D0NIB0"/>
<evidence type="ECO:0000259" key="1">
    <source>
        <dbReference type="SMART" id="SM01321"/>
    </source>
</evidence>
<sequence>MANTYTQCYIQLVFAVKGREHLIPQANKDEVYKYMTGIIQAHKHKLLAINGMPDHVHLFIGWHPDQSLSKLVYEVKTSTTKFIKQQHWMPFAFSWQKGFGAFSYSRSHIDSVCKYIARQEEHHRNRSFKDEYLEMLKKFAVNYDEKYLFEFT</sequence>
<dbReference type="Gene3D" id="3.30.70.1290">
    <property type="entry name" value="Transposase IS200-like"/>
    <property type="match status" value="1"/>
</dbReference>
<dbReference type="SMART" id="SM01321">
    <property type="entry name" value="Y1_Tnp"/>
    <property type="match status" value="1"/>
</dbReference>
<dbReference type="GO" id="GO:0006313">
    <property type="term" value="P:DNA transposition"/>
    <property type="evidence" value="ECO:0007669"/>
    <property type="project" value="InterPro"/>
</dbReference>
<dbReference type="GO" id="GO:0003677">
    <property type="term" value="F:DNA binding"/>
    <property type="evidence" value="ECO:0007669"/>
    <property type="project" value="InterPro"/>
</dbReference>
<keyword evidence="3" id="KW-1185">Reference proteome</keyword>
<name>A0A2D0NIB0_FLAN2</name>